<dbReference type="RefSeq" id="XP_013774958.1">
    <property type="nucleotide sequence ID" value="XM_013919504.2"/>
</dbReference>
<dbReference type="Pfam" id="PF00106">
    <property type="entry name" value="adh_short"/>
    <property type="match status" value="2"/>
</dbReference>
<evidence type="ECO:0000256" key="3">
    <source>
        <dbReference type="ARBA" id="ARBA00037096"/>
    </source>
</evidence>
<dbReference type="Gene3D" id="3.40.50.720">
    <property type="entry name" value="NAD(P)-binding Rossmann-like Domain"/>
    <property type="match status" value="2"/>
</dbReference>
<proteinExistence type="inferred from homology"/>
<organism evidence="5 6">
    <name type="scientific">Limulus polyphemus</name>
    <name type="common">Atlantic horseshoe crab</name>
    <dbReference type="NCBI Taxonomy" id="6850"/>
    <lineage>
        <taxon>Eukaryota</taxon>
        <taxon>Metazoa</taxon>
        <taxon>Ecdysozoa</taxon>
        <taxon>Arthropoda</taxon>
        <taxon>Chelicerata</taxon>
        <taxon>Merostomata</taxon>
        <taxon>Xiphosura</taxon>
        <taxon>Limulidae</taxon>
        <taxon>Limulus</taxon>
    </lineage>
</organism>
<keyword evidence="4" id="KW-1133">Transmembrane helix</keyword>
<dbReference type="InterPro" id="IPR002347">
    <property type="entry name" value="SDR_fam"/>
</dbReference>
<keyword evidence="4" id="KW-0472">Membrane</keyword>
<dbReference type="InterPro" id="IPR036291">
    <property type="entry name" value="NAD(P)-bd_dom_sf"/>
</dbReference>
<comment type="similarity">
    <text evidence="1">Belongs to the short-chain dehydrogenases/reductases (SDR) family.</text>
</comment>
<reference evidence="6" key="1">
    <citation type="submission" date="2025-08" db="UniProtKB">
        <authorList>
            <consortium name="RefSeq"/>
        </authorList>
    </citation>
    <scope>IDENTIFICATION</scope>
    <source>
        <tissue evidence="6">Muscle</tissue>
    </source>
</reference>
<evidence type="ECO:0000256" key="2">
    <source>
        <dbReference type="ARBA" id="ARBA00023002"/>
    </source>
</evidence>
<dbReference type="PRINTS" id="PR00081">
    <property type="entry name" value="GDHRDH"/>
</dbReference>
<gene>
    <name evidence="6" type="primary">LOC106459839</name>
</gene>
<keyword evidence="2" id="KW-0560">Oxidoreductase</keyword>
<sequence>MEDHDFNEDTMFSSLKYWFRLIAGGLCLPFLFPWLVYQLYNSHFRNKVHRDQSLHDKVVLITGASSGLGEALCHACFKAGCKVILASRRKEELERVKKDLIHSKTFSSLAILPSMIKAGEGYIVSVSSIQGKIAIPFRSAYAASKHATQAFFDVLRSELEGTDIHVCVVSPGYIKTNLSLNALQSDGSKYGVTDQTTAEGMDPLETADLILSAVISKQDDVILAPMTPRLAVVLRTVCPSLYFHLMKNRAWRIRRDSK</sequence>
<dbReference type="PROSITE" id="PS00061">
    <property type="entry name" value="ADH_SHORT"/>
    <property type="match status" value="1"/>
</dbReference>
<dbReference type="Proteomes" id="UP000694941">
    <property type="component" value="Unplaced"/>
</dbReference>
<protein>
    <submittedName>
        <fullName evidence="6">Dehydrogenase/reductase SDR family member 7B-like</fullName>
    </submittedName>
</protein>
<comment type="function">
    <text evidence="3">Putative oxidoreductase.</text>
</comment>
<keyword evidence="4" id="KW-0812">Transmembrane</keyword>
<evidence type="ECO:0000313" key="6">
    <source>
        <dbReference type="RefSeq" id="XP_013774958.1"/>
    </source>
</evidence>
<evidence type="ECO:0000256" key="4">
    <source>
        <dbReference type="SAM" id="Phobius"/>
    </source>
</evidence>
<dbReference type="InterPro" id="IPR020904">
    <property type="entry name" value="Sc_DH/Rdtase_CS"/>
</dbReference>
<dbReference type="PANTHER" id="PTHR44196:SF1">
    <property type="entry name" value="DEHYDROGENASE_REDUCTASE SDR FAMILY MEMBER 7B"/>
    <property type="match status" value="1"/>
</dbReference>
<keyword evidence="5" id="KW-1185">Reference proteome</keyword>
<feature type="transmembrane region" description="Helical" evidence="4">
    <location>
        <begin position="17"/>
        <end position="40"/>
    </location>
</feature>
<dbReference type="PANTHER" id="PTHR44196">
    <property type="entry name" value="DEHYDROGENASE/REDUCTASE SDR FAMILY MEMBER 7B"/>
    <property type="match status" value="1"/>
</dbReference>
<name>A0ABM1B507_LIMPO</name>
<dbReference type="GeneID" id="106459839"/>
<evidence type="ECO:0000313" key="5">
    <source>
        <dbReference type="Proteomes" id="UP000694941"/>
    </source>
</evidence>
<dbReference type="SUPFAM" id="SSF51735">
    <property type="entry name" value="NAD(P)-binding Rossmann-fold domains"/>
    <property type="match status" value="1"/>
</dbReference>
<accession>A0ABM1B507</accession>
<evidence type="ECO:0000256" key="1">
    <source>
        <dbReference type="ARBA" id="ARBA00006484"/>
    </source>
</evidence>